<keyword evidence="3 5" id="KW-0496">Mitochondrion</keyword>
<keyword evidence="4" id="KW-1015">Disulfide bond</keyword>
<reference evidence="7" key="1">
    <citation type="submission" date="2021-01" db="EMBL/GenBank/DDBJ databases">
        <title>Adiantum capillus-veneris genome.</title>
        <authorList>
            <person name="Fang Y."/>
            <person name="Liao Q."/>
        </authorList>
    </citation>
    <scope>NUCLEOTIDE SEQUENCE</scope>
    <source>
        <strain evidence="7">H3</strain>
        <tissue evidence="7">Leaf</tissue>
    </source>
</reference>
<keyword evidence="8" id="KW-1185">Reference proteome</keyword>
<evidence type="ECO:0000256" key="2">
    <source>
        <dbReference type="ARBA" id="ARBA00007347"/>
    </source>
</evidence>
<evidence type="ECO:0000256" key="6">
    <source>
        <dbReference type="SAM" id="MobiDB-lite"/>
    </source>
</evidence>
<dbReference type="EMBL" id="JABFUD020000015">
    <property type="protein sequence ID" value="KAI5068949.1"/>
    <property type="molecule type" value="Genomic_DNA"/>
</dbReference>
<name>A0A9D4ZBH3_ADICA</name>
<comment type="similarity">
    <text evidence="2 5">Belongs to the CMC family.</text>
</comment>
<proteinExistence type="inferred from homology"/>
<comment type="subcellular location">
    <subcellularLocation>
        <location evidence="1 5">Mitochondrion</location>
    </subcellularLocation>
</comment>
<dbReference type="AlphaFoldDB" id="A0A9D4ZBH3"/>
<evidence type="ECO:0000313" key="8">
    <source>
        <dbReference type="Proteomes" id="UP000886520"/>
    </source>
</evidence>
<feature type="compositionally biased region" description="Basic and acidic residues" evidence="6">
    <location>
        <begin position="77"/>
        <end position="88"/>
    </location>
</feature>
<organism evidence="7 8">
    <name type="scientific">Adiantum capillus-veneris</name>
    <name type="common">Maidenhair fern</name>
    <dbReference type="NCBI Taxonomy" id="13818"/>
    <lineage>
        <taxon>Eukaryota</taxon>
        <taxon>Viridiplantae</taxon>
        <taxon>Streptophyta</taxon>
        <taxon>Embryophyta</taxon>
        <taxon>Tracheophyta</taxon>
        <taxon>Polypodiopsida</taxon>
        <taxon>Polypodiidae</taxon>
        <taxon>Polypodiales</taxon>
        <taxon>Pteridineae</taxon>
        <taxon>Pteridaceae</taxon>
        <taxon>Vittarioideae</taxon>
        <taxon>Adiantum</taxon>
    </lineage>
</organism>
<dbReference type="Pfam" id="PF08583">
    <property type="entry name" value="Cmc1"/>
    <property type="match status" value="1"/>
</dbReference>
<gene>
    <name evidence="7" type="ORF">GOP47_0015250</name>
</gene>
<evidence type="ECO:0000256" key="1">
    <source>
        <dbReference type="ARBA" id="ARBA00004173"/>
    </source>
</evidence>
<dbReference type="GO" id="GO:0005739">
    <property type="term" value="C:mitochondrion"/>
    <property type="evidence" value="ECO:0007669"/>
    <property type="project" value="UniProtKB-SubCell"/>
</dbReference>
<evidence type="ECO:0000256" key="5">
    <source>
        <dbReference type="RuleBase" id="RU364104"/>
    </source>
</evidence>
<dbReference type="PANTHER" id="PTHR22977:SF1">
    <property type="entry name" value="COX ASSEMBLY MITOCHONDRIAL PROTEIN 2 HOMOLOG"/>
    <property type="match status" value="1"/>
</dbReference>
<accession>A0A9D4ZBH3</accession>
<protein>
    <recommendedName>
        <fullName evidence="5">COX assembly mitochondrial protein</fullName>
    </recommendedName>
</protein>
<evidence type="ECO:0000313" key="7">
    <source>
        <dbReference type="EMBL" id="KAI5068949.1"/>
    </source>
</evidence>
<dbReference type="Proteomes" id="UP000886520">
    <property type="component" value="Chromosome 15"/>
</dbReference>
<dbReference type="PANTHER" id="PTHR22977">
    <property type="entry name" value="COX ASSEMBLY MITOCHONDRIAL PROTEIN"/>
    <property type="match status" value="1"/>
</dbReference>
<dbReference type="InterPro" id="IPR013892">
    <property type="entry name" value="Cyt_c_biogenesis_Cmc1-like"/>
</dbReference>
<sequence length="88" mass="10433">MHPPLTLHKHPACAEIIQEFVKCHEDHPISKFFGECTTLKIKLDKCFRLEKEVKRKANFEQSKKMQERLKAQRAARRAMEETSRPEEN</sequence>
<evidence type="ECO:0000256" key="4">
    <source>
        <dbReference type="ARBA" id="ARBA00023157"/>
    </source>
</evidence>
<comment type="caution">
    <text evidence="7">The sequence shown here is derived from an EMBL/GenBank/DDBJ whole genome shotgun (WGS) entry which is preliminary data.</text>
</comment>
<dbReference type="OrthoDB" id="532630at2759"/>
<evidence type="ECO:0000256" key="3">
    <source>
        <dbReference type="ARBA" id="ARBA00023128"/>
    </source>
</evidence>
<dbReference type="PROSITE" id="PS51808">
    <property type="entry name" value="CHCH"/>
    <property type="match status" value="1"/>
</dbReference>
<feature type="region of interest" description="Disordered" evidence="6">
    <location>
        <begin position="62"/>
        <end position="88"/>
    </location>
</feature>